<protein>
    <submittedName>
        <fullName evidence="1">Uncharacterized protein</fullName>
    </submittedName>
</protein>
<organism evidence="1 2">
    <name type="scientific">Trifolium medium</name>
    <dbReference type="NCBI Taxonomy" id="97028"/>
    <lineage>
        <taxon>Eukaryota</taxon>
        <taxon>Viridiplantae</taxon>
        <taxon>Streptophyta</taxon>
        <taxon>Embryophyta</taxon>
        <taxon>Tracheophyta</taxon>
        <taxon>Spermatophyta</taxon>
        <taxon>Magnoliopsida</taxon>
        <taxon>eudicotyledons</taxon>
        <taxon>Gunneridae</taxon>
        <taxon>Pentapetalae</taxon>
        <taxon>rosids</taxon>
        <taxon>fabids</taxon>
        <taxon>Fabales</taxon>
        <taxon>Fabaceae</taxon>
        <taxon>Papilionoideae</taxon>
        <taxon>50 kb inversion clade</taxon>
        <taxon>NPAAA clade</taxon>
        <taxon>Hologalegina</taxon>
        <taxon>IRL clade</taxon>
        <taxon>Trifolieae</taxon>
        <taxon>Trifolium</taxon>
    </lineage>
</organism>
<feature type="non-terminal residue" evidence="1">
    <location>
        <position position="1"/>
    </location>
</feature>
<dbReference type="EMBL" id="LXQA011256302">
    <property type="protein sequence ID" value="MCI90860.1"/>
    <property type="molecule type" value="Genomic_DNA"/>
</dbReference>
<accession>A0A392VWN1</accession>
<keyword evidence="2" id="KW-1185">Reference proteome</keyword>
<proteinExistence type="predicted"/>
<evidence type="ECO:0000313" key="2">
    <source>
        <dbReference type="Proteomes" id="UP000265520"/>
    </source>
</evidence>
<reference evidence="1 2" key="1">
    <citation type="journal article" date="2018" name="Front. Plant Sci.">
        <title>Red Clover (Trifolium pratense) and Zigzag Clover (T. medium) - A Picture of Genomic Similarities and Differences.</title>
        <authorList>
            <person name="Dluhosova J."/>
            <person name="Istvanek J."/>
            <person name="Nedelnik J."/>
            <person name="Repkova J."/>
        </authorList>
    </citation>
    <scope>NUCLEOTIDE SEQUENCE [LARGE SCALE GENOMIC DNA]</scope>
    <source>
        <strain evidence="2">cv. 10/8</strain>
        <tissue evidence="1">Leaf</tissue>
    </source>
</reference>
<dbReference type="Proteomes" id="UP000265520">
    <property type="component" value="Unassembled WGS sequence"/>
</dbReference>
<name>A0A392VWN1_9FABA</name>
<sequence>VRVGEVVVRVGAGKGRKDGDGKADVGKKKLGTVEGSKGETFEPVVSSSVSV</sequence>
<evidence type="ECO:0000313" key="1">
    <source>
        <dbReference type="EMBL" id="MCI90860.1"/>
    </source>
</evidence>
<dbReference type="AlphaFoldDB" id="A0A392VWN1"/>
<comment type="caution">
    <text evidence="1">The sequence shown here is derived from an EMBL/GenBank/DDBJ whole genome shotgun (WGS) entry which is preliminary data.</text>
</comment>